<evidence type="ECO:0000256" key="2">
    <source>
        <dbReference type="ARBA" id="ARBA00004389"/>
    </source>
</evidence>
<evidence type="ECO:0000256" key="9">
    <source>
        <dbReference type="ARBA" id="ARBA00022989"/>
    </source>
</evidence>
<keyword evidence="8" id="KW-0256">Endoplasmic reticulum</keyword>
<keyword evidence="10" id="KW-0472">Membrane</keyword>
<dbReference type="Pfam" id="PF03177">
    <property type="entry name" value="Nucleoporin_C"/>
    <property type="match status" value="1"/>
</dbReference>
<dbReference type="InterPro" id="IPR009091">
    <property type="entry name" value="RCC1/BLIP-II"/>
</dbReference>
<evidence type="ECO:0000256" key="11">
    <source>
        <dbReference type="ARBA" id="ARBA00023242"/>
    </source>
</evidence>
<keyword evidence="4" id="KW-0813">Transport</keyword>
<name>A0A812TYV1_SYMPI</name>
<dbReference type="InterPro" id="IPR014908">
    <property type="entry name" value="Nucleoporin_Nup133/Nup155_N"/>
</dbReference>
<comment type="pathway">
    <text evidence="3">Protein modification; protein glycosylation.</text>
</comment>
<evidence type="ECO:0000256" key="10">
    <source>
        <dbReference type="ARBA" id="ARBA00023136"/>
    </source>
</evidence>
<keyword evidence="16" id="KW-1185">Reference proteome</keyword>
<evidence type="ECO:0000256" key="6">
    <source>
        <dbReference type="ARBA" id="ARBA00022679"/>
    </source>
</evidence>
<evidence type="ECO:0000259" key="13">
    <source>
        <dbReference type="Pfam" id="PF03177"/>
    </source>
</evidence>
<evidence type="ECO:0000256" key="4">
    <source>
        <dbReference type="ARBA" id="ARBA00022448"/>
    </source>
</evidence>
<dbReference type="Pfam" id="PF13540">
    <property type="entry name" value="RCC1_2"/>
    <property type="match status" value="2"/>
</dbReference>
<feature type="region of interest" description="Disordered" evidence="12">
    <location>
        <begin position="1488"/>
        <end position="1514"/>
    </location>
</feature>
<evidence type="ECO:0000256" key="12">
    <source>
        <dbReference type="SAM" id="MobiDB-lite"/>
    </source>
</evidence>
<feature type="domain" description="Nucleoporin Nup133/Nup155-like N-terminal" evidence="14">
    <location>
        <begin position="67"/>
        <end position="370"/>
    </location>
</feature>
<proteinExistence type="predicted"/>
<dbReference type="InterPro" id="IPR007187">
    <property type="entry name" value="Nucleoporin_Nup133/Nup155_C"/>
</dbReference>
<evidence type="ECO:0000259" key="14">
    <source>
        <dbReference type="Pfam" id="PF08801"/>
    </source>
</evidence>
<dbReference type="Pfam" id="PF13692">
    <property type="entry name" value="Glyco_trans_1_4"/>
    <property type="match status" value="1"/>
</dbReference>
<sequence>MPERRQQLLLSGRLIGEALAQDDYFLSLEESCAPGVGSADYDFTSPQFTAEIAGNGLPSFGAAPWTRQGVLPDIQRFWRSFDSRIVLWKYTDPGMQEMTDYTGVSQPIVAAAVSRPKDFIVEADYFLILATSLEISLHALRFAPGSDRLLAPMRTQYAVASDDVLTTALTSDVSSGRIFLGGNDGCIHELQYSQDESSWLRRPRKCRKVAISWNLQSQLPAALQRICTAVFGQSEAVVQLATEASRGYLIALSSLSNISVFHVPQSQRNAQGRLEERPVIQLCSISQSAIASEVGRIKARLFPGLLAMGSRGLTTFGAVAAATGLASAPPKLIKVWPVEKTQGGSIVACVIAEDGTRIFLRGVCRSTSSSMPSTISTDGSAQGNQVQPRGSQITSLAVHHVRFLDALAPRNLRVKDALWEDGVTLLHCQMSDANPSLQAGRGAGGSEAVDAVEVVIALSTDLRVVAQKQGRNRSPLLQCANMAEHVDTIHLNRSGSTLPEIFGLATLPRPVSKPVDALFGRPGNGLVLPVVHLSELAKQQLVPAPSFIIVSSIGAHILRKMQPINMLRDFLLNGSVMQLQEFVSQYTAEQVCAMCFQILTQAIPKLARTSRTDMADASTASRNKLRGMAKNNLFTEPKLLTTTTNQRDPAEEVLLLRTEQFLLSPQLSVQMGFSQVLPSLEGRSHPQALVQNTPLGYSVMFHSTARLSARLRGLYSYLSRLIRPFWLSPIMLVTWPPAPAEKAKRKRDEWWPPPPDPPPIAKGAQWKCAFSKCQRSYVQSELSLLKTCLDRCLPRLLRAEPSLTDMGIMPNSQEEQDAAHGAAQIVIASLEALDFLDLLSGCTTAMSSGCCSAEVLQRFSELTFRDLVCQPEARQVLQQLMQAGIVACRDLSRCPTLFSQADLEIQESFEVLGMVHTSLKAAGATSMLEIARLSGMTHRALSVLERHASHVNLAEAANRLRAVGACKGLVALCSSVARARDPKDEAMRPHDASNPRIQQLHYARLECYQVVLGVLDNFLSFARQRPGMQSNFALLQPLPDGSSSSNTTSPVVLSDLPELLPPQIQESDAVSILDALLRHCLEGRQYQADELFHFCVLKWMMQSGLPPYQYKSPYLKNFLQVHAKDDPEMLCKYLQHNGRWAEACDAYLSLARTVDRGSLGSSGMGGMASQSGSQQVLLLQKAAMCARMPHSNRRVEPILRMMTDVAATQPEDADAFSVRYPVSQLVCGGLSTCAILADSSWKCFGNNNFGMLAQGSGSNLGDGANEMGDNLPPVDLGTGRTAVAGWASGFHVCVILDDASLKCFGSNEGDSHGSLGQPDTVLSAIGMTGNNYGDHAGEYGDNLPAIDLGSGRTVQQVCSGQVFVCALLDNSAVKCWGQNDKGQLGLSVDLGTGRTAKQLQCGNKFACAMLDNERIGDEANEMGDALTQVTFPSGRTPKSLGVGYEHTCVILDDDTVLCWGYGSSSYGPTGRLAAPRVVFFAQLIAQPQSEPPSDASVGYGDALERGGSSNPVSGLPPVDLGSGRTAKQVVAGYIATCALLDDDSVKCCPVELEAIVYPAKTAKFAARNMEFCIPAVNGLNADVMNRYHSLSLARHGCDVTMIGYPGARPMHELETNPRIRIRHVMPLEMSWLPFSVRAGVKVISLSFRLLVLLLSTSPRCGVILVQNPPAIPSLILTRLASTLQGAAFLVDFHNFGYSLLAMKLGSQHPLVRAHLLYEKLCGRLADDAFCVTKQMQDFLAQKWEVQARSLHDRPARIFRPAGVMEQHDLFQRLRAEGICGALDDWWPADSGQTLFTRTSKTGECSKPSGRPYVIVSSTSWTPDEDFGQLLDALPVFNHHLMQAGAKAVVFITGKGDLRRPFEDRLKSMASKLQYVRVVTAWLSFADYALLLGSADLGLSLHSSSSGIDLPMKVVDMFGAGLPVCARSFPALPELVQHGENGFVFTTTEELAISLAHGLGAVSSSELPRLKSPAGEPKLNGWDDNWDAIAWPVFEQCIKSEHLGKKER</sequence>
<keyword evidence="9" id="KW-1133">Transmembrane helix</keyword>
<comment type="caution">
    <text evidence="15">The sequence shown here is derived from an EMBL/GenBank/DDBJ whole genome shotgun (WGS) entry which is preliminary data.</text>
</comment>
<dbReference type="SUPFAM" id="SSF50985">
    <property type="entry name" value="RCC1/BLIP-II"/>
    <property type="match status" value="1"/>
</dbReference>
<dbReference type="PANTHER" id="PTHR13036">
    <property type="entry name" value="BETA1,4 MANNOSYLTRANSFERASE"/>
    <property type="match status" value="1"/>
</dbReference>
<evidence type="ECO:0000256" key="1">
    <source>
        <dbReference type="ARBA" id="ARBA00004123"/>
    </source>
</evidence>
<evidence type="ECO:0000256" key="5">
    <source>
        <dbReference type="ARBA" id="ARBA00022676"/>
    </source>
</evidence>
<evidence type="ECO:0000256" key="3">
    <source>
        <dbReference type="ARBA" id="ARBA00004922"/>
    </source>
</evidence>
<dbReference type="GO" id="GO:0000030">
    <property type="term" value="F:mannosyltransferase activity"/>
    <property type="evidence" value="ECO:0007669"/>
    <property type="project" value="InterPro"/>
</dbReference>
<dbReference type="OrthoDB" id="338970at2759"/>
<dbReference type="Gene3D" id="2.130.10.30">
    <property type="entry name" value="Regulator of chromosome condensation 1/beta-lactamase-inhibitor protein II"/>
    <property type="match status" value="2"/>
</dbReference>
<protein>
    <submittedName>
        <fullName evidence="15">Alg1 protein</fullName>
    </submittedName>
</protein>
<comment type="subcellular location">
    <subcellularLocation>
        <location evidence="2">Endoplasmic reticulum membrane</location>
        <topology evidence="2">Single-pass membrane protein</topology>
    </subcellularLocation>
    <subcellularLocation>
        <location evidence="1">Nucleus</location>
    </subcellularLocation>
</comment>
<evidence type="ECO:0000256" key="7">
    <source>
        <dbReference type="ARBA" id="ARBA00022692"/>
    </source>
</evidence>
<dbReference type="SUPFAM" id="SSF53756">
    <property type="entry name" value="UDP-Glycosyltransferase/glycogen phosphorylase"/>
    <property type="match status" value="1"/>
</dbReference>
<dbReference type="Gene3D" id="3.40.50.2000">
    <property type="entry name" value="Glycogen Phosphorylase B"/>
    <property type="match status" value="1"/>
</dbReference>
<accession>A0A812TYV1</accession>
<dbReference type="GO" id="GO:0005789">
    <property type="term" value="C:endoplasmic reticulum membrane"/>
    <property type="evidence" value="ECO:0007669"/>
    <property type="project" value="UniProtKB-SubCell"/>
</dbReference>
<evidence type="ECO:0000313" key="15">
    <source>
        <dbReference type="EMBL" id="CAE7544862.1"/>
    </source>
</evidence>
<evidence type="ECO:0000313" key="16">
    <source>
        <dbReference type="Proteomes" id="UP000649617"/>
    </source>
</evidence>
<dbReference type="Gene3D" id="1.20.58.1780">
    <property type="match status" value="1"/>
</dbReference>
<keyword evidence="5" id="KW-0328">Glycosyltransferase</keyword>
<feature type="domain" description="Nucleoporin Nup133/Nup155-like C-terminal" evidence="13">
    <location>
        <begin position="708"/>
        <end position="1155"/>
    </location>
</feature>
<dbReference type="PANTHER" id="PTHR13036:SF0">
    <property type="entry name" value="CHITOBIOSYLDIPHOSPHODOLICHOL BETA-MANNOSYLTRANSFERASE"/>
    <property type="match status" value="1"/>
</dbReference>
<evidence type="ECO:0000256" key="8">
    <source>
        <dbReference type="ARBA" id="ARBA00022824"/>
    </source>
</evidence>
<dbReference type="GO" id="GO:0005635">
    <property type="term" value="C:nuclear envelope"/>
    <property type="evidence" value="ECO:0007669"/>
    <property type="project" value="UniProtKB-ARBA"/>
</dbReference>
<dbReference type="Gene3D" id="1.25.40.450">
    <property type="entry name" value="Nucleoporin, helical domain, N-terminal subdomain"/>
    <property type="match status" value="1"/>
</dbReference>
<keyword evidence="11" id="KW-0539">Nucleus</keyword>
<dbReference type="InterPro" id="IPR042533">
    <property type="entry name" value="Nucleoporin_Nup155_C_1"/>
</dbReference>
<keyword evidence="7" id="KW-0812">Transmembrane</keyword>
<dbReference type="Proteomes" id="UP000649617">
    <property type="component" value="Unassembled WGS sequence"/>
</dbReference>
<reference evidence="15" key="1">
    <citation type="submission" date="2021-02" db="EMBL/GenBank/DDBJ databases">
        <authorList>
            <person name="Dougan E. K."/>
            <person name="Rhodes N."/>
            <person name="Thang M."/>
            <person name="Chan C."/>
        </authorList>
    </citation>
    <scope>NUCLEOTIDE SEQUENCE</scope>
</reference>
<dbReference type="EMBL" id="CAJNIZ010033337">
    <property type="protein sequence ID" value="CAE7544862.1"/>
    <property type="molecule type" value="Genomic_DNA"/>
</dbReference>
<gene>
    <name evidence="15" type="primary">Alg1</name>
    <name evidence="15" type="ORF">SPIL2461_LOCUS14451</name>
</gene>
<keyword evidence="6" id="KW-0808">Transferase</keyword>
<dbReference type="Pfam" id="PF08801">
    <property type="entry name" value="Nucleoporin_N"/>
    <property type="match status" value="1"/>
</dbReference>
<dbReference type="InterPro" id="IPR026051">
    <property type="entry name" value="ALG1-like"/>
</dbReference>
<organism evidence="15 16">
    <name type="scientific">Symbiodinium pilosum</name>
    <name type="common">Dinoflagellate</name>
    <dbReference type="NCBI Taxonomy" id="2952"/>
    <lineage>
        <taxon>Eukaryota</taxon>
        <taxon>Sar</taxon>
        <taxon>Alveolata</taxon>
        <taxon>Dinophyceae</taxon>
        <taxon>Suessiales</taxon>
        <taxon>Symbiodiniaceae</taxon>
        <taxon>Symbiodinium</taxon>
    </lineage>
</organism>